<reference evidence="2 3" key="1">
    <citation type="journal article" date="2015" name="Proc. Natl. Acad. Sci. U.S.A.">
        <title>The resurrection genome of Boea hygrometrica: A blueprint for survival of dehydration.</title>
        <authorList>
            <person name="Xiao L."/>
            <person name="Yang G."/>
            <person name="Zhang L."/>
            <person name="Yang X."/>
            <person name="Zhao S."/>
            <person name="Ji Z."/>
            <person name="Zhou Q."/>
            <person name="Hu M."/>
            <person name="Wang Y."/>
            <person name="Chen M."/>
            <person name="Xu Y."/>
            <person name="Jin H."/>
            <person name="Xiao X."/>
            <person name="Hu G."/>
            <person name="Bao F."/>
            <person name="Hu Y."/>
            <person name="Wan P."/>
            <person name="Li L."/>
            <person name="Deng X."/>
            <person name="Kuang T."/>
            <person name="Xiang C."/>
            <person name="Zhu J.K."/>
            <person name="Oliver M.J."/>
            <person name="He Y."/>
        </authorList>
    </citation>
    <scope>NUCLEOTIDE SEQUENCE [LARGE SCALE GENOMIC DNA]</scope>
    <source>
        <strain evidence="3">cv. XS01</strain>
    </source>
</reference>
<evidence type="ECO:0000313" key="2">
    <source>
        <dbReference type="EMBL" id="KZV26349.1"/>
    </source>
</evidence>
<protein>
    <submittedName>
        <fullName evidence="2">Uncharacterized protein</fullName>
    </submittedName>
</protein>
<organism evidence="2 3">
    <name type="scientific">Dorcoceras hygrometricum</name>
    <dbReference type="NCBI Taxonomy" id="472368"/>
    <lineage>
        <taxon>Eukaryota</taxon>
        <taxon>Viridiplantae</taxon>
        <taxon>Streptophyta</taxon>
        <taxon>Embryophyta</taxon>
        <taxon>Tracheophyta</taxon>
        <taxon>Spermatophyta</taxon>
        <taxon>Magnoliopsida</taxon>
        <taxon>eudicotyledons</taxon>
        <taxon>Gunneridae</taxon>
        <taxon>Pentapetalae</taxon>
        <taxon>asterids</taxon>
        <taxon>lamiids</taxon>
        <taxon>Lamiales</taxon>
        <taxon>Gesneriaceae</taxon>
        <taxon>Didymocarpoideae</taxon>
        <taxon>Trichosporeae</taxon>
        <taxon>Loxocarpinae</taxon>
        <taxon>Dorcoceras</taxon>
    </lineage>
</organism>
<dbReference type="EMBL" id="KV011290">
    <property type="protein sequence ID" value="KZV26349.1"/>
    <property type="molecule type" value="Genomic_DNA"/>
</dbReference>
<sequence>MARATEEIERLKCKATNAWVLGKEEFLKSSEFDNLCAKKSLAYFESGFQSYVSQLRANDYPEEEHPPSFLSVARALDELLDDDEEADEKDEEDASGDEANTPPNSPKQ</sequence>
<gene>
    <name evidence="2" type="ORF">F511_39595</name>
</gene>
<evidence type="ECO:0000313" key="3">
    <source>
        <dbReference type="Proteomes" id="UP000250235"/>
    </source>
</evidence>
<evidence type="ECO:0000256" key="1">
    <source>
        <dbReference type="SAM" id="MobiDB-lite"/>
    </source>
</evidence>
<dbReference type="Proteomes" id="UP000250235">
    <property type="component" value="Unassembled WGS sequence"/>
</dbReference>
<feature type="compositionally biased region" description="Acidic residues" evidence="1">
    <location>
        <begin position="78"/>
        <end position="96"/>
    </location>
</feature>
<name>A0A2Z7B3U0_9LAMI</name>
<dbReference type="AlphaFoldDB" id="A0A2Z7B3U0"/>
<feature type="region of interest" description="Disordered" evidence="1">
    <location>
        <begin position="77"/>
        <end position="108"/>
    </location>
</feature>
<proteinExistence type="predicted"/>
<accession>A0A2Z7B3U0</accession>
<keyword evidence="3" id="KW-1185">Reference proteome</keyword>